<evidence type="ECO:0000259" key="2">
    <source>
        <dbReference type="Pfam" id="PF17906"/>
    </source>
</evidence>
<dbReference type="AlphaFoldDB" id="A0AAV8X130"/>
<dbReference type="Pfam" id="PF17906">
    <property type="entry name" value="HTH_48"/>
    <property type="match status" value="1"/>
</dbReference>
<gene>
    <name evidence="3" type="ORF">NQ318_012079</name>
</gene>
<feature type="compositionally biased region" description="Basic and acidic residues" evidence="1">
    <location>
        <begin position="37"/>
        <end position="46"/>
    </location>
</feature>
<name>A0AAV8X130_9CUCU</name>
<proteinExistence type="predicted"/>
<evidence type="ECO:0000313" key="4">
    <source>
        <dbReference type="Proteomes" id="UP001162162"/>
    </source>
</evidence>
<evidence type="ECO:0000313" key="3">
    <source>
        <dbReference type="EMBL" id="KAJ8932494.1"/>
    </source>
</evidence>
<keyword evidence="4" id="KW-1185">Reference proteome</keyword>
<accession>A0AAV8X130</accession>
<dbReference type="EMBL" id="JAPWTK010001447">
    <property type="protein sequence ID" value="KAJ8932494.1"/>
    <property type="molecule type" value="Genomic_DNA"/>
</dbReference>
<organism evidence="3 4">
    <name type="scientific">Aromia moschata</name>
    <dbReference type="NCBI Taxonomy" id="1265417"/>
    <lineage>
        <taxon>Eukaryota</taxon>
        <taxon>Metazoa</taxon>
        <taxon>Ecdysozoa</taxon>
        <taxon>Arthropoda</taxon>
        <taxon>Hexapoda</taxon>
        <taxon>Insecta</taxon>
        <taxon>Pterygota</taxon>
        <taxon>Neoptera</taxon>
        <taxon>Endopterygota</taxon>
        <taxon>Coleoptera</taxon>
        <taxon>Polyphaga</taxon>
        <taxon>Cucujiformia</taxon>
        <taxon>Chrysomeloidea</taxon>
        <taxon>Cerambycidae</taxon>
        <taxon>Cerambycinae</taxon>
        <taxon>Callichromatini</taxon>
        <taxon>Aromia</taxon>
    </lineage>
</organism>
<feature type="compositionally biased region" description="Basic and acidic residues" evidence="1">
    <location>
        <begin position="53"/>
        <end position="63"/>
    </location>
</feature>
<feature type="region of interest" description="Disordered" evidence="1">
    <location>
        <begin position="37"/>
        <end position="63"/>
    </location>
</feature>
<dbReference type="InterPro" id="IPR041426">
    <property type="entry name" value="Mos1_HTH"/>
</dbReference>
<sequence length="63" mass="7264">MGAANQEAYAMLKEEYGNECLSRTQVCEWFKRFKKGRETTDNDPRFGRPSTSKTDENIKKIGT</sequence>
<dbReference type="Gene3D" id="1.10.10.1450">
    <property type="match status" value="1"/>
</dbReference>
<dbReference type="InterPro" id="IPR052709">
    <property type="entry name" value="Transposase-MT_Hybrid"/>
</dbReference>
<comment type="caution">
    <text evidence="3">The sequence shown here is derived from an EMBL/GenBank/DDBJ whole genome shotgun (WGS) entry which is preliminary data.</text>
</comment>
<evidence type="ECO:0000256" key="1">
    <source>
        <dbReference type="SAM" id="MobiDB-lite"/>
    </source>
</evidence>
<dbReference type="PANTHER" id="PTHR46060">
    <property type="entry name" value="MARINER MOS1 TRANSPOSASE-LIKE PROTEIN"/>
    <property type="match status" value="1"/>
</dbReference>
<dbReference type="Proteomes" id="UP001162162">
    <property type="component" value="Unassembled WGS sequence"/>
</dbReference>
<dbReference type="PANTHER" id="PTHR46060:SF1">
    <property type="entry name" value="MARINER MOS1 TRANSPOSASE-LIKE PROTEIN"/>
    <property type="match status" value="1"/>
</dbReference>
<protein>
    <recommendedName>
        <fullName evidence="2">Mos1 transposase HTH domain-containing protein</fullName>
    </recommendedName>
</protein>
<reference evidence="3" key="1">
    <citation type="journal article" date="2023" name="Insect Mol. Biol.">
        <title>Genome sequencing provides insights into the evolution of gene families encoding plant cell wall-degrading enzymes in longhorned beetles.</title>
        <authorList>
            <person name="Shin N.R."/>
            <person name="Okamura Y."/>
            <person name="Kirsch R."/>
            <person name="Pauchet Y."/>
        </authorList>
    </citation>
    <scope>NUCLEOTIDE SEQUENCE</scope>
    <source>
        <strain evidence="3">AMC_N1</strain>
    </source>
</reference>
<feature type="domain" description="Mos1 transposase HTH" evidence="2">
    <location>
        <begin position="6"/>
        <end position="36"/>
    </location>
</feature>